<name>A0A372ZMF5_9ACTN</name>
<dbReference type="InterPro" id="IPR001254">
    <property type="entry name" value="Trypsin_dom"/>
</dbReference>
<gene>
    <name evidence="3" type="ORF">DR950_01485</name>
</gene>
<feature type="domain" description="Peptidase S1A alpha-lytic prodomain" evidence="2">
    <location>
        <begin position="87"/>
        <end position="141"/>
    </location>
</feature>
<accession>A0A372ZMF5</accession>
<comment type="caution">
    <text evidence="3">The sequence shown here is derived from an EMBL/GenBank/DDBJ whole genome shotgun (WGS) entry which is preliminary data.</text>
</comment>
<dbReference type="Pfam" id="PF00089">
    <property type="entry name" value="Trypsin"/>
    <property type="match status" value="1"/>
</dbReference>
<reference evidence="3 4" key="1">
    <citation type="submission" date="2018-08" db="EMBL/GenBank/DDBJ databases">
        <title>Diversity &amp; Physiological Properties of Lignin-Decomposing Actinobacteria from Soil.</title>
        <authorList>
            <person name="Roh S.G."/>
            <person name="Kim S.B."/>
        </authorList>
    </citation>
    <scope>NUCLEOTIDE SEQUENCE [LARGE SCALE GENOMIC DNA]</scope>
    <source>
        <strain evidence="3 4">MMS17-GH009</strain>
    </source>
</reference>
<evidence type="ECO:0000259" key="1">
    <source>
        <dbReference type="Pfam" id="PF00089"/>
    </source>
</evidence>
<sequence length="379" mass="39683">MTPPAAPGGAAHALAQQLGLPEQQVAQRLAAEGGLSKTARAFRDSQGDRAAGVWLDVMDGEVHANVLDDEGERAARAAGIIPQRAAYTTAELREVHERLNAAAEKKLTPGDSSWSLDNRTDRVVLDVPAGTDAEAMLRTAGITDADRAKVSVTTHQGTAYARTGLVGGDGLRDENNTGTCSAGIMIKQAGVTYLVTAGHCWPEQSNPAIRRDDSSQDSARNTRIGHIADRQFPASDYALIAMDNPRGWTPGGSAVKTSSGYNVYNDYIRSADNQIVDGGTICASGVASGWRCGTFVDGISTYTTTIGNETYTSTRQVKVAGMQSDYGDSGGAALYGTSAVGTVTGGSTPGSAPRPYTYIQPLSTVARDLGAISTVDWHQ</sequence>
<dbReference type="GO" id="GO:0006508">
    <property type="term" value="P:proteolysis"/>
    <property type="evidence" value="ECO:0007669"/>
    <property type="project" value="InterPro"/>
</dbReference>
<dbReference type="GO" id="GO:0005576">
    <property type="term" value="C:extracellular region"/>
    <property type="evidence" value="ECO:0007669"/>
    <property type="project" value="InterPro"/>
</dbReference>
<protein>
    <submittedName>
        <fullName evidence="3">S1 family peptidase</fullName>
    </submittedName>
</protein>
<proteinExistence type="predicted"/>
<evidence type="ECO:0000313" key="3">
    <source>
        <dbReference type="EMBL" id="RGD56642.1"/>
    </source>
</evidence>
<dbReference type="InterPro" id="IPR043504">
    <property type="entry name" value="Peptidase_S1_PA_chymotrypsin"/>
</dbReference>
<dbReference type="CDD" id="cd21112">
    <property type="entry name" value="alphaLP-like"/>
    <property type="match status" value="1"/>
</dbReference>
<organism evidence="3 4">
    <name type="scientific">Kitasatospora xanthocidica</name>
    <dbReference type="NCBI Taxonomy" id="83382"/>
    <lineage>
        <taxon>Bacteria</taxon>
        <taxon>Bacillati</taxon>
        <taxon>Actinomycetota</taxon>
        <taxon>Actinomycetes</taxon>
        <taxon>Kitasatosporales</taxon>
        <taxon>Streptomycetaceae</taxon>
        <taxon>Kitasatospora</taxon>
    </lineage>
</organism>
<keyword evidence="4" id="KW-1185">Reference proteome</keyword>
<evidence type="ECO:0000259" key="2">
    <source>
        <dbReference type="Pfam" id="PF02983"/>
    </source>
</evidence>
<dbReference type="Gene3D" id="3.30.300.50">
    <property type="match status" value="2"/>
</dbReference>
<dbReference type="EMBL" id="QVIG01000001">
    <property type="protein sequence ID" value="RGD56642.1"/>
    <property type="molecule type" value="Genomic_DNA"/>
</dbReference>
<dbReference type="Proteomes" id="UP000263377">
    <property type="component" value="Unassembled WGS sequence"/>
</dbReference>
<dbReference type="Pfam" id="PF02983">
    <property type="entry name" value="Pro_Al_protease"/>
    <property type="match status" value="1"/>
</dbReference>
<dbReference type="SUPFAM" id="SSF50494">
    <property type="entry name" value="Trypsin-like serine proteases"/>
    <property type="match status" value="1"/>
</dbReference>
<dbReference type="GO" id="GO:0004252">
    <property type="term" value="F:serine-type endopeptidase activity"/>
    <property type="evidence" value="ECO:0007669"/>
    <property type="project" value="InterPro"/>
</dbReference>
<dbReference type="PROSITE" id="PS00134">
    <property type="entry name" value="TRYPSIN_HIS"/>
    <property type="match status" value="1"/>
</dbReference>
<evidence type="ECO:0000313" key="4">
    <source>
        <dbReference type="Proteomes" id="UP000263377"/>
    </source>
</evidence>
<dbReference type="InterPro" id="IPR018114">
    <property type="entry name" value="TRYPSIN_HIS"/>
</dbReference>
<dbReference type="Gene3D" id="2.40.10.10">
    <property type="entry name" value="Trypsin-like serine proteases"/>
    <property type="match status" value="2"/>
</dbReference>
<dbReference type="InterPro" id="IPR035070">
    <property type="entry name" value="Streptogrisin_prodomain"/>
</dbReference>
<dbReference type="AlphaFoldDB" id="A0A372ZMF5"/>
<feature type="domain" description="Peptidase S1" evidence="1">
    <location>
        <begin position="179"/>
        <end position="361"/>
    </location>
</feature>
<dbReference type="InterPro" id="IPR009003">
    <property type="entry name" value="Peptidase_S1_PA"/>
</dbReference>
<dbReference type="InterPro" id="IPR004236">
    <property type="entry name" value="Pept_S1_alpha_lytic"/>
</dbReference>